<evidence type="ECO:0000313" key="1">
    <source>
        <dbReference type="EMBL" id="CAA6675833.1"/>
    </source>
</evidence>
<reference evidence="2" key="1">
    <citation type="journal article" date="2020" name="Sci. Rep.">
        <title>Chromosome-scale genome assembly for the duckweed Spirodela intermedia, integrating cytogenetic maps, PacBio and Oxford Nanopore libraries.</title>
        <authorList>
            <person name="Hoang P.T.N."/>
            <person name="Fiebig A."/>
            <person name="Novak P."/>
            <person name="Macas J."/>
            <person name="Cao H.X."/>
            <person name="Stepanenko A."/>
            <person name="Chen G."/>
            <person name="Borisjuk N."/>
            <person name="Scholz U."/>
            <person name="Schubert I."/>
        </authorList>
    </citation>
    <scope>NUCLEOTIDE SEQUENCE [LARGE SCALE GENOMIC DNA]</scope>
</reference>
<accession>A0ABN7ED36</accession>
<gene>
    <name evidence="1" type="ORF">SI7747_UN022175</name>
</gene>
<organism evidence="1 2">
    <name type="scientific">Spirodela intermedia</name>
    <name type="common">Intermediate duckweed</name>
    <dbReference type="NCBI Taxonomy" id="51605"/>
    <lineage>
        <taxon>Eukaryota</taxon>
        <taxon>Viridiplantae</taxon>
        <taxon>Streptophyta</taxon>
        <taxon>Embryophyta</taxon>
        <taxon>Tracheophyta</taxon>
        <taxon>Spermatophyta</taxon>
        <taxon>Magnoliopsida</taxon>
        <taxon>Liliopsida</taxon>
        <taxon>Araceae</taxon>
        <taxon>Lemnoideae</taxon>
        <taxon>Spirodela</taxon>
    </lineage>
</organism>
<dbReference type="Proteomes" id="UP001189122">
    <property type="component" value="Unassembled WGS sequence"/>
</dbReference>
<sequence length="83" mass="9059">MAVLRWEGRASAALGKKAKRQLHFNGNVKLPSLMCTTTPCPTAGWPPVTWKGSGIRVSCRSPSQAARALARNLLPDYDHKSIE</sequence>
<keyword evidence="2" id="KW-1185">Reference proteome</keyword>
<comment type="caution">
    <text evidence="1">The sequence shown here is derived from an EMBL/GenBank/DDBJ whole genome shotgun (WGS) entry which is preliminary data.</text>
</comment>
<dbReference type="EMBL" id="CACRZD030000413">
    <property type="protein sequence ID" value="CAA6675833.1"/>
    <property type="molecule type" value="Genomic_DNA"/>
</dbReference>
<evidence type="ECO:0000313" key="2">
    <source>
        <dbReference type="Proteomes" id="UP001189122"/>
    </source>
</evidence>
<protein>
    <submittedName>
        <fullName evidence="1">Uncharacterized protein</fullName>
    </submittedName>
</protein>
<proteinExistence type="predicted"/>
<name>A0ABN7ED36_SPIIN</name>